<evidence type="ECO:0000313" key="4">
    <source>
        <dbReference type="Proteomes" id="UP000756530"/>
    </source>
</evidence>
<evidence type="ECO:0000259" key="2">
    <source>
        <dbReference type="Pfam" id="PF14535"/>
    </source>
</evidence>
<evidence type="ECO:0000259" key="1">
    <source>
        <dbReference type="Pfam" id="PF00501"/>
    </source>
</evidence>
<protein>
    <submittedName>
        <fullName evidence="3">AMP-binding protein</fullName>
    </submittedName>
</protein>
<dbReference type="EMBL" id="JAHUZE010000003">
    <property type="protein sequence ID" value="MBV7380018.1"/>
    <property type="molecule type" value="Genomic_DNA"/>
</dbReference>
<gene>
    <name evidence="3" type="ORF">KJP28_13895</name>
</gene>
<dbReference type="Proteomes" id="UP000756530">
    <property type="component" value="Unassembled WGS sequence"/>
</dbReference>
<dbReference type="InterPro" id="IPR028154">
    <property type="entry name" value="AMP-dep_Lig_C"/>
</dbReference>
<feature type="domain" description="AMP-dependent ligase C-terminal" evidence="2">
    <location>
        <begin position="383"/>
        <end position="469"/>
    </location>
</feature>
<reference evidence="3 4" key="1">
    <citation type="submission" date="2021-05" db="EMBL/GenBank/DDBJ databases">
        <title>Culturable bacteria isolated from Daya Bay.</title>
        <authorList>
            <person name="Zheng W."/>
            <person name="Yu S."/>
            <person name="Huang Y."/>
        </authorList>
    </citation>
    <scope>NUCLEOTIDE SEQUENCE [LARGE SCALE GENOMIC DNA]</scope>
    <source>
        <strain evidence="3 4">DP4N28-5</strain>
    </source>
</reference>
<dbReference type="InterPro" id="IPR000873">
    <property type="entry name" value="AMP-dep_synth/lig_dom"/>
</dbReference>
<sequence>MTHTSARAEETRKTWKAVLSKYHEDRSSPLTADYWSDKDTWSRDRIEAVQNEKIAAVAPFLYENSAFYRRRFDTLGVAPTDLTDTASLVANWPIVTKQEMMEDATENPPFGTYTTCSDDDWNDRGWMLFSSSGSTGTPRVFRYTHFDRTMWEQANARALYSGGLRQGDSAIPMVGFGPHVFAWGVQYTLAKMGLPVVPGGGVDGHARASFIDRFKPTVLVCTPSYALYLGRVMQDMGMDPAKTSVKWMVTGGEPFSGVSGTLERLQDLWAAKAVEFYGCTEASPHCGGYSCPEYQEGDEPFIHLMEDIQFWETVDADTLDPVAAGEKGLSVCTNLNSESSAQLRFLVGDYTRLSYEPCACGRNHVKGLGCMTGRSDDLINLRGIKFFPVQIEEAVRAVSGTGDEFQIRLTTKDDGLDVMTVLVEHDSDVSDQVAREIRSRCEVRCAVETVAPNTLPKSEMKAKRVFDERNK</sequence>
<organism evidence="3 4">
    <name type="scientific">Maritimibacter dapengensis</name>
    <dbReference type="NCBI Taxonomy" id="2836868"/>
    <lineage>
        <taxon>Bacteria</taxon>
        <taxon>Pseudomonadati</taxon>
        <taxon>Pseudomonadota</taxon>
        <taxon>Alphaproteobacteria</taxon>
        <taxon>Rhodobacterales</taxon>
        <taxon>Roseobacteraceae</taxon>
        <taxon>Maritimibacter</taxon>
    </lineage>
</organism>
<dbReference type="RefSeq" id="WP_218393217.1">
    <property type="nucleotide sequence ID" value="NZ_JAHUZE010000003.1"/>
</dbReference>
<name>A0ABS6T462_9RHOB</name>
<dbReference type="Pfam" id="PF14535">
    <property type="entry name" value="AMP-binding_C_2"/>
    <property type="match status" value="1"/>
</dbReference>
<evidence type="ECO:0000313" key="3">
    <source>
        <dbReference type="EMBL" id="MBV7380018.1"/>
    </source>
</evidence>
<proteinExistence type="predicted"/>
<keyword evidence="4" id="KW-1185">Reference proteome</keyword>
<dbReference type="PANTHER" id="PTHR43845:SF1">
    <property type="entry name" value="BLR5969 PROTEIN"/>
    <property type="match status" value="1"/>
</dbReference>
<dbReference type="PANTHER" id="PTHR43845">
    <property type="entry name" value="BLR5969 PROTEIN"/>
    <property type="match status" value="1"/>
</dbReference>
<accession>A0ABS6T462</accession>
<feature type="domain" description="AMP-dependent synthetase/ligase" evidence="1">
    <location>
        <begin position="126"/>
        <end position="328"/>
    </location>
</feature>
<dbReference type="Pfam" id="PF00501">
    <property type="entry name" value="AMP-binding"/>
    <property type="match status" value="1"/>
</dbReference>
<comment type="caution">
    <text evidence="3">The sequence shown here is derived from an EMBL/GenBank/DDBJ whole genome shotgun (WGS) entry which is preliminary data.</text>
</comment>